<evidence type="ECO:0000313" key="2">
    <source>
        <dbReference type="EMBL" id="APB33461.1"/>
    </source>
</evidence>
<evidence type="ECO:0000313" key="3">
    <source>
        <dbReference type="Proteomes" id="UP000180235"/>
    </source>
</evidence>
<reference evidence="2 3" key="1">
    <citation type="submission" date="2016-10" db="EMBL/GenBank/DDBJ databases">
        <title>Description of Gloeomargarita lithophora gen. nov., sp. nov., a thylakoid-bearing basal-branching cyanobacterium with intracellular carbonates, and proposal for Gloeomargaritales ord. nov.</title>
        <authorList>
            <person name="Moreira D."/>
            <person name="Tavera R."/>
            <person name="Benzerara K."/>
            <person name="Skouri-Panet F."/>
            <person name="Couradeau E."/>
            <person name="Gerard E."/>
            <person name="Loussert C."/>
            <person name="Novelo E."/>
            <person name="Zivanovic Y."/>
            <person name="Lopez-Garcia P."/>
        </authorList>
    </citation>
    <scope>NUCLEOTIDE SEQUENCE [LARGE SCALE GENOMIC DNA]</scope>
    <source>
        <strain evidence="2 3">D10</strain>
    </source>
</reference>
<gene>
    <name evidence="2" type="ORF">GlitD10_1141</name>
</gene>
<feature type="transmembrane region" description="Helical" evidence="1">
    <location>
        <begin position="29"/>
        <end position="48"/>
    </location>
</feature>
<evidence type="ECO:0000256" key="1">
    <source>
        <dbReference type="SAM" id="Phobius"/>
    </source>
</evidence>
<proteinExistence type="predicted"/>
<protein>
    <submittedName>
        <fullName evidence="2">Uncharacterized protein</fullName>
    </submittedName>
</protein>
<keyword evidence="1" id="KW-0472">Membrane</keyword>
<keyword evidence="1" id="KW-1133">Transmembrane helix</keyword>
<feature type="transmembrane region" description="Helical" evidence="1">
    <location>
        <begin position="217"/>
        <end position="237"/>
    </location>
</feature>
<keyword evidence="3" id="KW-1185">Reference proteome</keyword>
<feature type="transmembrane region" description="Helical" evidence="1">
    <location>
        <begin position="129"/>
        <end position="154"/>
    </location>
</feature>
<dbReference type="Proteomes" id="UP000180235">
    <property type="component" value="Chromosome"/>
</dbReference>
<feature type="transmembrane region" description="Helical" evidence="1">
    <location>
        <begin position="185"/>
        <end position="205"/>
    </location>
</feature>
<feature type="transmembrane region" description="Helical" evidence="1">
    <location>
        <begin position="243"/>
        <end position="270"/>
    </location>
</feature>
<sequence>MLQAGSPSLNVGNILTFSLQVYGRHFWRYLWLSLQAYAWALVPVYGWAKYSALMGALSRLVVQQLRGVTESPLQAVTVAQGKMWGLLGAGMLYGLVSAGALVVIGGAGLLLTVPLALRLEGLEAWENPWIGLGFVLWAGVVAVGALVAWTWLVFRWLLYPLPLVLEPGVGPLRSLPRSWHLTQGAVVKIQLVVLIGGLLLLPFQLPVQMVMNMVQMMLLVFATLIGGIVSVILAAIVGEPAVAGIGFLVPMVFAFLIPAFLVGAVFAPFWQAVLGALYYESQCQREGWGLVLPSLDP</sequence>
<feature type="transmembrane region" description="Helical" evidence="1">
    <location>
        <begin position="92"/>
        <end position="117"/>
    </location>
</feature>
<dbReference type="STRING" id="1188229.GlitD10_1141"/>
<dbReference type="KEGG" id="glt:GlitD10_1141"/>
<dbReference type="AlphaFoldDB" id="A0A1J0AC11"/>
<accession>A0A1J0AC11</accession>
<dbReference type="OrthoDB" id="426215at2"/>
<dbReference type="EMBL" id="CP017675">
    <property type="protein sequence ID" value="APB33461.1"/>
    <property type="molecule type" value="Genomic_DNA"/>
</dbReference>
<name>A0A1J0AC11_9CYAN</name>
<dbReference type="RefSeq" id="WP_071454043.1">
    <property type="nucleotide sequence ID" value="NZ_CP017675.1"/>
</dbReference>
<keyword evidence="1" id="KW-0812">Transmembrane</keyword>
<organism evidence="2 3">
    <name type="scientific">Gloeomargarita lithophora Alchichica-D10</name>
    <dbReference type="NCBI Taxonomy" id="1188229"/>
    <lineage>
        <taxon>Bacteria</taxon>
        <taxon>Bacillati</taxon>
        <taxon>Cyanobacteriota</taxon>
        <taxon>Cyanophyceae</taxon>
        <taxon>Gloeomargaritales</taxon>
        <taxon>Gloeomargaritaceae</taxon>
        <taxon>Gloeomargarita</taxon>
    </lineage>
</organism>